<dbReference type="EMBL" id="JARQWQ010000063">
    <property type="protein sequence ID" value="KAK2555293.1"/>
    <property type="molecule type" value="Genomic_DNA"/>
</dbReference>
<dbReference type="AlphaFoldDB" id="A0AAD9Q5U4"/>
<dbReference type="SUPFAM" id="SSF52540">
    <property type="entry name" value="P-loop containing nucleoside triphosphate hydrolases"/>
    <property type="match status" value="1"/>
</dbReference>
<sequence>MTKRLRSNIQCGLWHKDSHDKPFKVVVFGEVGVGKSEENYSTSIEVDGRPVKLEVIDTAGNCDLEDERKVSYQDGKKIAAGFSCSFFETSAKTDIGVDEVFTNLARQIKESKAPSNRKLFLREGGRFSLWDMSLRKRKSKEENSGREKRLRLVPSSEPLRRSRRSSTLQGFVCGGRTMCTS</sequence>
<evidence type="ECO:0000256" key="1">
    <source>
        <dbReference type="ARBA" id="ARBA00022741"/>
    </source>
</evidence>
<keyword evidence="2" id="KW-0342">GTP-binding</keyword>
<dbReference type="PROSITE" id="PS51419">
    <property type="entry name" value="RAB"/>
    <property type="match status" value="1"/>
</dbReference>
<dbReference type="GO" id="GO:0005525">
    <property type="term" value="F:GTP binding"/>
    <property type="evidence" value="ECO:0007669"/>
    <property type="project" value="UniProtKB-KW"/>
</dbReference>
<organism evidence="3 4">
    <name type="scientific">Acropora cervicornis</name>
    <name type="common">Staghorn coral</name>
    <dbReference type="NCBI Taxonomy" id="6130"/>
    <lineage>
        <taxon>Eukaryota</taxon>
        <taxon>Metazoa</taxon>
        <taxon>Cnidaria</taxon>
        <taxon>Anthozoa</taxon>
        <taxon>Hexacorallia</taxon>
        <taxon>Scleractinia</taxon>
        <taxon>Astrocoeniina</taxon>
        <taxon>Acroporidae</taxon>
        <taxon>Acropora</taxon>
    </lineage>
</organism>
<dbReference type="PROSITE" id="PS51421">
    <property type="entry name" value="RAS"/>
    <property type="match status" value="1"/>
</dbReference>
<dbReference type="InterPro" id="IPR020849">
    <property type="entry name" value="Small_GTPase_Ras-type"/>
</dbReference>
<keyword evidence="4" id="KW-1185">Reference proteome</keyword>
<dbReference type="SMART" id="SM00173">
    <property type="entry name" value="RAS"/>
    <property type="match status" value="1"/>
</dbReference>
<protein>
    <submittedName>
        <fullName evidence="3">24 kDa Ras-like protein</fullName>
    </submittedName>
</protein>
<dbReference type="SMART" id="SM00174">
    <property type="entry name" value="RHO"/>
    <property type="match status" value="1"/>
</dbReference>
<dbReference type="Gene3D" id="3.40.50.300">
    <property type="entry name" value="P-loop containing nucleotide triphosphate hydrolases"/>
    <property type="match status" value="2"/>
</dbReference>
<reference evidence="3" key="1">
    <citation type="journal article" date="2023" name="G3 (Bethesda)">
        <title>Whole genome assembly and annotation of the endangered Caribbean coral Acropora cervicornis.</title>
        <authorList>
            <person name="Selwyn J.D."/>
            <person name="Vollmer S.V."/>
        </authorList>
    </citation>
    <scope>NUCLEOTIDE SEQUENCE</scope>
    <source>
        <strain evidence="3">K2</strain>
    </source>
</reference>
<dbReference type="SMART" id="SM00175">
    <property type="entry name" value="RAB"/>
    <property type="match status" value="1"/>
</dbReference>
<dbReference type="PANTHER" id="PTHR24070">
    <property type="entry name" value="RAS, DI-RAS, AND RHEB FAMILY MEMBERS OF SMALL GTPASE SUPERFAMILY"/>
    <property type="match status" value="1"/>
</dbReference>
<evidence type="ECO:0000256" key="2">
    <source>
        <dbReference type="ARBA" id="ARBA00023134"/>
    </source>
</evidence>
<comment type="caution">
    <text evidence="3">The sequence shown here is derived from an EMBL/GenBank/DDBJ whole genome shotgun (WGS) entry which is preliminary data.</text>
</comment>
<reference evidence="3" key="2">
    <citation type="journal article" date="2023" name="Science">
        <title>Genomic signatures of disease resistance in endangered staghorn corals.</title>
        <authorList>
            <person name="Vollmer S.V."/>
            <person name="Selwyn J.D."/>
            <person name="Despard B.A."/>
            <person name="Roesel C.L."/>
        </authorList>
    </citation>
    <scope>NUCLEOTIDE SEQUENCE</scope>
    <source>
        <strain evidence="3">K2</strain>
    </source>
</reference>
<gene>
    <name evidence="3" type="ORF">P5673_022918</name>
</gene>
<accession>A0AAD9Q5U4</accession>
<dbReference type="Pfam" id="PF00071">
    <property type="entry name" value="Ras"/>
    <property type="match status" value="1"/>
</dbReference>
<proteinExistence type="predicted"/>
<evidence type="ECO:0000313" key="4">
    <source>
        <dbReference type="Proteomes" id="UP001249851"/>
    </source>
</evidence>
<keyword evidence="1" id="KW-0547">Nucleotide-binding</keyword>
<dbReference type="InterPro" id="IPR001806">
    <property type="entry name" value="Small_GTPase"/>
</dbReference>
<dbReference type="GO" id="GO:0016020">
    <property type="term" value="C:membrane"/>
    <property type="evidence" value="ECO:0007669"/>
    <property type="project" value="InterPro"/>
</dbReference>
<dbReference type="Proteomes" id="UP001249851">
    <property type="component" value="Unassembled WGS sequence"/>
</dbReference>
<name>A0AAD9Q5U4_ACRCE</name>
<dbReference type="GO" id="GO:0003924">
    <property type="term" value="F:GTPase activity"/>
    <property type="evidence" value="ECO:0007669"/>
    <property type="project" value="InterPro"/>
</dbReference>
<dbReference type="GO" id="GO:0007165">
    <property type="term" value="P:signal transduction"/>
    <property type="evidence" value="ECO:0007669"/>
    <property type="project" value="InterPro"/>
</dbReference>
<evidence type="ECO:0000313" key="3">
    <source>
        <dbReference type="EMBL" id="KAK2555293.1"/>
    </source>
</evidence>
<dbReference type="InterPro" id="IPR027417">
    <property type="entry name" value="P-loop_NTPase"/>
</dbReference>